<gene>
    <name evidence="1" type="ORF">ECRASSUSDP1_LOCUS9846</name>
</gene>
<proteinExistence type="predicted"/>
<evidence type="ECO:0000313" key="1">
    <source>
        <dbReference type="EMBL" id="CAI2368553.1"/>
    </source>
</evidence>
<comment type="caution">
    <text evidence="1">The sequence shown here is derived from an EMBL/GenBank/DDBJ whole genome shotgun (WGS) entry which is preliminary data.</text>
</comment>
<name>A0AAD1UJU3_EUPCR</name>
<organism evidence="1 2">
    <name type="scientific">Euplotes crassus</name>
    <dbReference type="NCBI Taxonomy" id="5936"/>
    <lineage>
        <taxon>Eukaryota</taxon>
        <taxon>Sar</taxon>
        <taxon>Alveolata</taxon>
        <taxon>Ciliophora</taxon>
        <taxon>Intramacronucleata</taxon>
        <taxon>Spirotrichea</taxon>
        <taxon>Hypotrichia</taxon>
        <taxon>Euplotida</taxon>
        <taxon>Euplotidae</taxon>
        <taxon>Moneuplotes</taxon>
    </lineage>
</organism>
<dbReference type="EMBL" id="CAMPGE010009687">
    <property type="protein sequence ID" value="CAI2368553.1"/>
    <property type="molecule type" value="Genomic_DNA"/>
</dbReference>
<sequence length="249" mass="28998">MEAKTSQKEEEERLILKKSDRIIKDVYSAAHQDSRYLKEFSKKDLLFLLGGSIPSDKFAKRMQSLAVPKLHKISFPRFQNKDKSILNFILYCFPRKVNCFRVYGEVGLPKFKSYFPELIRNSWKVQDEVSFNGFRINQKQLQRIISVFRHAKSLSVYNSIISVPKMPDFTHALGKTRIEKLIFNLCGAVNRSNWTNNPQEFVNLIEGLSKSQDLKQTLNYFSVSKCNLEEAPTRRILNTYGFLNITLIL</sequence>
<dbReference type="Proteomes" id="UP001295684">
    <property type="component" value="Unassembled WGS sequence"/>
</dbReference>
<evidence type="ECO:0000313" key="2">
    <source>
        <dbReference type="Proteomes" id="UP001295684"/>
    </source>
</evidence>
<protein>
    <submittedName>
        <fullName evidence="1">Uncharacterized protein</fullName>
    </submittedName>
</protein>
<reference evidence="1" key="1">
    <citation type="submission" date="2023-07" db="EMBL/GenBank/DDBJ databases">
        <authorList>
            <consortium name="AG Swart"/>
            <person name="Singh M."/>
            <person name="Singh A."/>
            <person name="Seah K."/>
            <person name="Emmerich C."/>
        </authorList>
    </citation>
    <scope>NUCLEOTIDE SEQUENCE</scope>
    <source>
        <strain evidence="1">DP1</strain>
    </source>
</reference>
<accession>A0AAD1UJU3</accession>
<keyword evidence="2" id="KW-1185">Reference proteome</keyword>
<dbReference type="AlphaFoldDB" id="A0AAD1UJU3"/>